<evidence type="ECO:0000313" key="6">
    <source>
        <dbReference type="Proteomes" id="UP000027265"/>
    </source>
</evidence>
<evidence type="ECO:0000256" key="1">
    <source>
        <dbReference type="ARBA" id="ARBA00004123"/>
    </source>
</evidence>
<feature type="compositionally biased region" description="Polar residues" evidence="3">
    <location>
        <begin position="21"/>
        <end position="30"/>
    </location>
</feature>
<dbReference type="PROSITE" id="PS50013">
    <property type="entry name" value="CHROMO_2"/>
    <property type="match status" value="1"/>
</dbReference>
<feature type="region of interest" description="Disordered" evidence="3">
    <location>
        <begin position="1"/>
        <end position="38"/>
    </location>
</feature>
<feature type="compositionally biased region" description="Acidic residues" evidence="3">
    <location>
        <begin position="132"/>
        <end position="141"/>
    </location>
</feature>
<dbReference type="EMBL" id="KL197714">
    <property type="protein sequence ID" value="KDQ60319.1"/>
    <property type="molecule type" value="Genomic_DNA"/>
</dbReference>
<dbReference type="GO" id="GO:0006338">
    <property type="term" value="P:chromatin remodeling"/>
    <property type="evidence" value="ECO:0007669"/>
    <property type="project" value="UniProtKB-ARBA"/>
</dbReference>
<evidence type="ECO:0000256" key="3">
    <source>
        <dbReference type="SAM" id="MobiDB-lite"/>
    </source>
</evidence>
<dbReference type="OrthoDB" id="433924at2759"/>
<dbReference type="InParanoid" id="A0A067Q006"/>
<accession>A0A067Q006</accession>
<organism evidence="5 6">
    <name type="scientific">Jaapia argillacea MUCL 33604</name>
    <dbReference type="NCBI Taxonomy" id="933084"/>
    <lineage>
        <taxon>Eukaryota</taxon>
        <taxon>Fungi</taxon>
        <taxon>Dikarya</taxon>
        <taxon>Basidiomycota</taxon>
        <taxon>Agaricomycotina</taxon>
        <taxon>Agaricomycetes</taxon>
        <taxon>Agaricomycetidae</taxon>
        <taxon>Jaapiales</taxon>
        <taxon>Jaapiaceae</taxon>
        <taxon>Jaapia</taxon>
    </lineage>
</organism>
<dbReference type="GO" id="GO:0005634">
    <property type="term" value="C:nucleus"/>
    <property type="evidence" value="ECO:0007669"/>
    <property type="project" value="UniProtKB-SubCell"/>
</dbReference>
<evidence type="ECO:0000256" key="2">
    <source>
        <dbReference type="ARBA" id="ARBA00023242"/>
    </source>
</evidence>
<sequence>MARMKETPRRNNRGSTKDSTPESQHTQPATENEGDDEEYEIEKIIESKFGAYPNGKTGYLVKWKGYTDGHNSWVHEDDAANASELIKTYWKEHHRPIARRRKKSLTRHSDSPEPSESAPQKKRARRSKAAVDEDDEDDVDESPPKKKAKPRKSTATTKSNTAEEEHGESEAVLRGMTTKYGSKSDWTPYIRQINAIEKDPDGKLYAYFTLTDGTRIKEDTDTCKYTMPVLLIEFYESHLRWKFAVP</sequence>
<feature type="domain" description="Chromo" evidence="4">
    <location>
        <begin position="39"/>
        <end position="101"/>
    </location>
</feature>
<dbReference type="SUPFAM" id="SSF54160">
    <property type="entry name" value="Chromo domain-like"/>
    <property type="match status" value="2"/>
</dbReference>
<dbReference type="Pfam" id="PF01393">
    <property type="entry name" value="Chromo_shadow"/>
    <property type="match status" value="1"/>
</dbReference>
<reference evidence="6" key="1">
    <citation type="journal article" date="2014" name="Proc. Natl. Acad. Sci. U.S.A.">
        <title>Extensive sampling of basidiomycete genomes demonstrates inadequacy of the white-rot/brown-rot paradigm for wood decay fungi.</title>
        <authorList>
            <person name="Riley R."/>
            <person name="Salamov A.A."/>
            <person name="Brown D.W."/>
            <person name="Nagy L.G."/>
            <person name="Floudas D."/>
            <person name="Held B.W."/>
            <person name="Levasseur A."/>
            <person name="Lombard V."/>
            <person name="Morin E."/>
            <person name="Otillar R."/>
            <person name="Lindquist E.A."/>
            <person name="Sun H."/>
            <person name="LaButti K.M."/>
            <person name="Schmutz J."/>
            <person name="Jabbour D."/>
            <person name="Luo H."/>
            <person name="Baker S.E."/>
            <person name="Pisabarro A.G."/>
            <person name="Walton J.D."/>
            <person name="Blanchette R.A."/>
            <person name="Henrissat B."/>
            <person name="Martin F."/>
            <person name="Cullen D."/>
            <person name="Hibbett D.S."/>
            <person name="Grigoriev I.V."/>
        </authorList>
    </citation>
    <scope>NUCLEOTIDE SEQUENCE [LARGE SCALE GENOMIC DNA]</scope>
    <source>
        <strain evidence="6">MUCL 33604</strain>
    </source>
</reference>
<feature type="compositionally biased region" description="Basic residues" evidence="3">
    <location>
        <begin position="92"/>
        <end position="106"/>
    </location>
</feature>
<name>A0A067Q006_9AGAM</name>
<dbReference type="Pfam" id="PF00385">
    <property type="entry name" value="Chromo"/>
    <property type="match status" value="1"/>
</dbReference>
<dbReference type="SMART" id="SM00298">
    <property type="entry name" value="CHROMO"/>
    <property type="match status" value="1"/>
</dbReference>
<dbReference type="HOGENOM" id="CLU_045874_5_0_1"/>
<dbReference type="PANTHER" id="PTHR22812">
    <property type="entry name" value="CHROMOBOX PROTEIN"/>
    <property type="match status" value="1"/>
</dbReference>
<keyword evidence="6" id="KW-1185">Reference proteome</keyword>
<protein>
    <recommendedName>
        <fullName evidence="4">Chromo domain-containing protein</fullName>
    </recommendedName>
</protein>
<comment type="subcellular location">
    <subcellularLocation>
        <location evidence="1">Nucleus</location>
    </subcellularLocation>
</comment>
<evidence type="ECO:0000259" key="4">
    <source>
        <dbReference type="PROSITE" id="PS50013"/>
    </source>
</evidence>
<dbReference type="AlphaFoldDB" id="A0A067Q006"/>
<feature type="compositionally biased region" description="Basic and acidic residues" evidence="3">
    <location>
        <begin position="1"/>
        <end position="20"/>
    </location>
</feature>
<feature type="compositionally biased region" description="Basic and acidic residues" evidence="3">
    <location>
        <begin position="161"/>
        <end position="171"/>
    </location>
</feature>
<dbReference type="InterPro" id="IPR023780">
    <property type="entry name" value="Chromo_domain"/>
</dbReference>
<dbReference type="InterPro" id="IPR000953">
    <property type="entry name" value="Chromo/chromo_shadow_dom"/>
</dbReference>
<gene>
    <name evidence="5" type="ORF">JAAARDRAFT_191712</name>
</gene>
<proteinExistence type="predicted"/>
<dbReference type="InterPro" id="IPR051219">
    <property type="entry name" value="Heterochromatin_chromo-domain"/>
</dbReference>
<dbReference type="InterPro" id="IPR016197">
    <property type="entry name" value="Chromo-like_dom_sf"/>
</dbReference>
<dbReference type="STRING" id="933084.A0A067Q006"/>
<dbReference type="InterPro" id="IPR008251">
    <property type="entry name" value="Chromo_shadow_dom"/>
</dbReference>
<dbReference type="FunCoup" id="A0A067Q006">
    <property type="interactions" value="12"/>
</dbReference>
<dbReference type="Proteomes" id="UP000027265">
    <property type="component" value="Unassembled WGS sequence"/>
</dbReference>
<feature type="region of interest" description="Disordered" evidence="3">
    <location>
        <begin position="91"/>
        <end position="176"/>
    </location>
</feature>
<evidence type="ECO:0000313" key="5">
    <source>
        <dbReference type="EMBL" id="KDQ60319.1"/>
    </source>
</evidence>
<keyword evidence="2" id="KW-0539">Nucleus</keyword>
<dbReference type="Gene3D" id="2.40.50.40">
    <property type="match status" value="2"/>
</dbReference>